<evidence type="ECO:0000313" key="2">
    <source>
        <dbReference type="EMBL" id="KAK0742992.1"/>
    </source>
</evidence>
<sequence length="268" mass="28198">MPDPPPERFHRVFGFCLLLETRDAIHARTRRTVQKSIQESLAYWPYPFHNLGGAGTHHFDGAADGGLRYGNQGTVDVMKPAQANGFATGPFTAGVGAARELLDGEMRMGVEGFGGEFFDPEEVELYLRMRGVVIPGGVEEVTAVVDVDGFGGVGMGIGLGSSGGGATSESESSSSVDGGTTTTSGWDFGAGSLIDPLLGGMFSQAAPTTTDFMGFSTAAPAKRVTVVVDVNMLITKMTERATCLGRTPGFRREGINAAFWEATRVISS</sequence>
<organism evidence="2 3">
    <name type="scientific">Schizothecium vesticola</name>
    <dbReference type="NCBI Taxonomy" id="314040"/>
    <lineage>
        <taxon>Eukaryota</taxon>
        <taxon>Fungi</taxon>
        <taxon>Dikarya</taxon>
        <taxon>Ascomycota</taxon>
        <taxon>Pezizomycotina</taxon>
        <taxon>Sordariomycetes</taxon>
        <taxon>Sordariomycetidae</taxon>
        <taxon>Sordariales</taxon>
        <taxon>Schizotheciaceae</taxon>
        <taxon>Schizothecium</taxon>
    </lineage>
</organism>
<protein>
    <submittedName>
        <fullName evidence="2">Uncharacterized protein</fullName>
    </submittedName>
</protein>
<dbReference type="PANTHER" id="PTHR40618">
    <property type="entry name" value="B-ZIP TRANSCRIPTION FACTOR (EUROFUNG)-RELATED"/>
    <property type="match status" value="1"/>
</dbReference>
<accession>A0AA40EPA4</accession>
<comment type="caution">
    <text evidence="2">The sequence shown here is derived from an EMBL/GenBank/DDBJ whole genome shotgun (WGS) entry which is preliminary data.</text>
</comment>
<dbReference type="EMBL" id="JAUKUD010000005">
    <property type="protein sequence ID" value="KAK0742992.1"/>
    <property type="molecule type" value="Genomic_DNA"/>
</dbReference>
<proteinExistence type="predicted"/>
<evidence type="ECO:0000256" key="1">
    <source>
        <dbReference type="SAM" id="MobiDB-lite"/>
    </source>
</evidence>
<feature type="region of interest" description="Disordered" evidence="1">
    <location>
        <begin position="161"/>
        <end position="183"/>
    </location>
</feature>
<reference evidence="2" key="1">
    <citation type="submission" date="2023-06" db="EMBL/GenBank/DDBJ databases">
        <title>Genome-scale phylogeny and comparative genomics of the fungal order Sordariales.</title>
        <authorList>
            <consortium name="Lawrence Berkeley National Laboratory"/>
            <person name="Hensen N."/>
            <person name="Bonometti L."/>
            <person name="Westerberg I."/>
            <person name="Brannstrom I.O."/>
            <person name="Guillou S."/>
            <person name="Cros-Aarteil S."/>
            <person name="Calhoun S."/>
            <person name="Haridas S."/>
            <person name="Kuo A."/>
            <person name="Mondo S."/>
            <person name="Pangilinan J."/>
            <person name="Riley R."/>
            <person name="LaButti K."/>
            <person name="Andreopoulos B."/>
            <person name="Lipzen A."/>
            <person name="Chen C."/>
            <person name="Yanf M."/>
            <person name="Daum C."/>
            <person name="Ng V."/>
            <person name="Clum A."/>
            <person name="Steindorff A."/>
            <person name="Ohm R."/>
            <person name="Martin F."/>
            <person name="Silar P."/>
            <person name="Natvig D."/>
            <person name="Lalanne C."/>
            <person name="Gautier V."/>
            <person name="Ament-velasquez S.L."/>
            <person name="Kruys A."/>
            <person name="Hutchinson M.I."/>
            <person name="Powell A.J."/>
            <person name="Barry K."/>
            <person name="Miller A.N."/>
            <person name="Grigoriev I.V."/>
            <person name="Debuchy R."/>
            <person name="Gladieux P."/>
            <person name="Thoren M.H."/>
            <person name="Johannesson H."/>
        </authorList>
    </citation>
    <scope>NUCLEOTIDE SEQUENCE</scope>
    <source>
        <strain evidence="2">SMH3187-1</strain>
    </source>
</reference>
<dbReference type="Proteomes" id="UP001172155">
    <property type="component" value="Unassembled WGS sequence"/>
</dbReference>
<name>A0AA40EPA4_9PEZI</name>
<dbReference type="AlphaFoldDB" id="A0AA40EPA4"/>
<gene>
    <name evidence="2" type="ORF">B0T18DRAFT_414200</name>
</gene>
<keyword evidence="3" id="KW-1185">Reference proteome</keyword>
<evidence type="ECO:0000313" key="3">
    <source>
        <dbReference type="Proteomes" id="UP001172155"/>
    </source>
</evidence>
<feature type="compositionally biased region" description="Low complexity" evidence="1">
    <location>
        <begin position="167"/>
        <end position="183"/>
    </location>
</feature>
<dbReference type="PANTHER" id="PTHR40618:SF1">
    <property type="entry name" value="B-ZIP TRANSCRIPTION FACTOR (EUROFUNG)"/>
    <property type="match status" value="1"/>
</dbReference>